<dbReference type="Proteomes" id="UP000295066">
    <property type="component" value="Unassembled WGS sequence"/>
</dbReference>
<dbReference type="CDD" id="cd13603">
    <property type="entry name" value="PBP2_TRAP_Siap_TeaA_like"/>
    <property type="match status" value="1"/>
</dbReference>
<protein>
    <submittedName>
        <fullName evidence="5">Tripartite ATP-independent transporter DctP family solute receptor</fullName>
    </submittedName>
</protein>
<evidence type="ECO:0000256" key="2">
    <source>
        <dbReference type="ARBA" id="ARBA00022448"/>
    </source>
</evidence>
<dbReference type="NCBIfam" id="TIGR00787">
    <property type="entry name" value="dctP"/>
    <property type="match status" value="1"/>
</dbReference>
<dbReference type="PANTHER" id="PTHR33376">
    <property type="match status" value="1"/>
</dbReference>
<dbReference type="Pfam" id="PF03480">
    <property type="entry name" value="DctP"/>
    <property type="match status" value="1"/>
</dbReference>
<name>A0A4R8MGS5_9BACT</name>
<dbReference type="GO" id="GO:0030288">
    <property type="term" value="C:outer membrane-bounded periplasmic space"/>
    <property type="evidence" value="ECO:0007669"/>
    <property type="project" value="InterPro"/>
</dbReference>
<keyword evidence="2" id="KW-0813">Transport</keyword>
<evidence type="ECO:0000256" key="4">
    <source>
        <dbReference type="SAM" id="SignalP"/>
    </source>
</evidence>
<dbReference type="EMBL" id="SORI01000002">
    <property type="protein sequence ID" value="TDY63125.1"/>
    <property type="molecule type" value="Genomic_DNA"/>
</dbReference>
<comment type="caution">
    <text evidence="5">The sequence shown here is derived from an EMBL/GenBank/DDBJ whole genome shotgun (WGS) entry which is preliminary data.</text>
</comment>
<gene>
    <name evidence="5" type="ORF">C8D99_102106</name>
</gene>
<keyword evidence="6" id="KW-1185">Reference proteome</keyword>
<dbReference type="InterPro" id="IPR018389">
    <property type="entry name" value="DctP_fam"/>
</dbReference>
<proteinExistence type="inferred from homology"/>
<accession>A0A4R8MGS5</accession>
<dbReference type="NCBIfam" id="NF037995">
    <property type="entry name" value="TRAP_S1"/>
    <property type="match status" value="1"/>
</dbReference>
<dbReference type="PIRSF" id="PIRSF006470">
    <property type="entry name" value="DctB"/>
    <property type="match status" value="1"/>
</dbReference>
<dbReference type="InterPro" id="IPR004682">
    <property type="entry name" value="TRAP_DctP"/>
</dbReference>
<dbReference type="GO" id="GO:0055085">
    <property type="term" value="P:transmembrane transport"/>
    <property type="evidence" value="ECO:0007669"/>
    <property type="project" value="InterPro"/>
</dbReference>
<dbReference type="Gene3D" id="3.40.190.170">
    <property type="entry name" value="Bacterial extracellular solute-binding protein, family 7"/>
    <property type="match status" value="1"/>
</dbReference>
<reference evidence="5 6" key="1">
    <citation type="submission" date="2019-03" db="EMBL/GenBank/DDBJ databases">
        <title>Genomic Encyclopedia of Type Strains, Phase IV (KMG-IV): sequencing the most valuable type-strain genomes for metagenomic binning, comparative biology and taxonomic classification.</title>
        <authorList>
            <person name="Goeker M."/>
        </authorList>
    </citation>
    <scope>NUCLEOTIDE SEQUENCE [LARGE SCALE GENOMIC DNA]</scope>
    <source>
        <strain evidence="5 6">DSM 25964</strain>
    </source>
</reference>
<comment type="similarity">
    <text evidence="1">Belongs to the bacterial solute-binding protein 7 family.</text>
</comment>
<feature type="signal peptide" evidence="4">
    <location>
        <begin position="1"/>
        <end position="24"/>
    </location>
</feature>
<dbReference type="RefSeq" id="WP_166669961.1">
    <property type="nucleotide sequence ID" value="NZ_SORI01000002.1"/>
</dbReference>
<sequence length="326" mass="36618">MKGKRLFGTVILLCVLLTASTAFAAPRVIKVGHSGNAQFPYQVYLEMWGKQIAEATNNRYVLEVYHSDLYGKQNQLIEGCQLGTRDMVMATGSLLTSYSPKIGVLNLPFLFNDSEEAYEVLHGPIGEEFAESLAKRNLVVVGWFESGFRHLFPPRPVNHPDDLKGMKLRVVNSAEMIDTINAMGASAVPMGFNDVYSAWQLGTIDGCEGTLTHMITQKYYELTKTAALVGYMYMPGVLIMSNKLWSSIPAEDKAIFIEEAKKVSRFSYDNQRSLDAEEMKQCEDQGVVFTRPDKEPFRQAVAPVYEKYRDKYGEMLDKILTATGRK</sequence>
<evidence type="ECO:0000256" key="3">
    <source>
        <dbReference type="ARBA" id="ARBA00022729"/>
    </source>
</evidence>
<evidence type="ECO:0000256" key="1">
    <source>
        <dbReference type="ARBA" id="ARBA00009023"/>
    </source>
</evidence>
<dbReference type="PANTHER" id="PTHR33376:SF7">
    <property type="entry name" value="C4-DICARBOXYLATE-BINDING PROTEIN DCTB"/>
    <property type="match status" value="1"/>
</dbReference>
<dbReference type="InterPro" id="IPR038404">
    <property type="entry name" value="TRAP_DctP_sf"/>
</dbReference>
<keyword evidence="5" id="KW-0675">Receptor</keyword>
<evidence type="ECO:0000313" key="6">
    <source>
        <dbReference type="Proteomes" id="UP000295066"/>
    </source>
</evidence>
<feature type="chain" id="PRO_5020524772" evidence="4">
    <location>
        <begin position="25"/>
        <end position="326"/>
    </location>
</feature>
<organism evidence="5 6">
    <name type="scientific">Aminivibrio pyruvatiphilus</name>
    <dbReference type="NCBI Taxonomy" id="1005740"/>
    <lineage>
        <taxon>Bacteria</taxon>
        <taxon>Thermotogati</taxon>
        <taxon>Synergistota</taxon>
        <taxon>Synergistia</taxon>
        <taxon>Synergistales</taxon>
        <taxon>Aminobacteriaceae</taxon>
        <taxon>Aminivibrio</taxon>
    </lineage>
</organism>
<evidence type="ECO:0000313" key="5">
    <source>
        <dbReference type="EMBL" id="TDY63125.1"/>
    </source>
</evidence>
<keyword evidence="3 4" id="KW-0732">Signal</keyword>
<dbReference type="AlphaFoldDB" id="A0A4R8MGS5"/>